<dbReference type="Proteomes" id="UP000507222">
    <property type="component" value="Unassembled WGS sequence"/>
</dbReference>
<proteinExistence type="inferred from homology"/>
<dbReference type="SUPFAM" id="SSF51445">
    <property type="entry name" value="(Trans)glycosidases"/>
    <property type="match status" value="1"/>
</dbReference>
<dbReference type="EMBL" id="CAEKDK010000002">
    <property type="protein sequence ID" value="CAB4270598.1"/>
    <property type="molecule type" value="Genomic_DNA"/>
</dbReference>
<protein>
    <recommendedName>
        <fullName evidence="5">Beta-glucosidase</fullName>
    </recommendedName>
</protein>
<dbReference type="PANTHER" id="PTHR10353">
    <property type="entry name" value="GLYCOSYL HYDROLASE"/>
    <property type="match status" value="1"/>
</dbReference>
<accession>A0A6J5U8D3</accession>
<dbReference type="InterPro" id="IPR017853">
    <property type="entry name" value="GH"/>
</dbReference>
<sequence length="164" mass="19404">MLSLTQNLQKTELLLPQRSFSFNTDRKQNGDPIGPLAEGNSIIYIIYPQGVKKLLEFMNKNYRNPIIYITENGITEPKDNKLGLDAALKDPHRIENNLRHLYWINRAMKNGVNLKGYFHWALFDDYEWDDGYTLRFELYYIDYKNNLTRIPKESAKWLPKFLKG</sequence>
<dbReference type="Pfam" id="PF00232">
    <property type="entry name" value="Glyco_hydro_1"/>
    <property type="match status" value="1"/>
</dbReference>
<dbReference type="Gene3D" id="3.20.20.80">
    <property type="entry name" value="Glycosidases"/>
    <property type="match status" value="1"/>
</dbReference>
<evidence type="ECO:0008006" key="5">
    <source>
        <dbReference type="Google" id="ProtNLM"/>
    </source>
</evidence>
<evidence type="ECO:0000256" key="1">
    <source>
        <dbReference type="ARBA" id="ARBA00010838"/>
    </source>
</evidence>
<dbReference type="InterPro" id="IPR001360">
    <property type="entry name" value="Glyco_hydro_1"/>
</dbReference>
<dbReference type="PANTHER" id="PTHR10353:SF154">
    <property type="entry name" value="BETA-GLUCOSIDASE 9-RELATED"/>
    <property type="match status" value="1"/>
</dbReference>
<organism evidence="3 4">
    <name type="scientific">Prunus armeniaca</name>
    <name type="common">Apricot</name>
    <name type="synonym">Armeniaca vulgaris</name>
    <dbReference type="NCBI Taxonomy" id="36596"/>
    <lineage>
        <taxon>Eukaryota</taxon>
        <taxon>Viridiplantae</taxon>
        <taxon>Streptophyta</taxon>
        <taxon>Embryophyta</taxon>
        <taxon>Tracheophyta</taxon>
        <taxon>Spermatophyta</taxon>
        <taxon>Magnoliopsida</taxon>
        <taxon>eudicotyledons</taxon>
        <taxon>Gunneridae</taxon>
        <taxon>Pentapetalae</taxon>
        <taxon>rosids</taxon>
        <taxon>fabids</taxon>
        <taxon>Rosales</taxon>
        <taxon>Rosaceae</taxon>
        <taxon>Amygdaloideae</taxon>
        <taxon>Amygdaleae</taxon>
        <taxon>Prunus</taxon>
    </lineage>
</organism>
<gene>
    <name evidence="3" type="ORF">CURHAP_LOCUS16780</name>
</gene>
<dbReference type="GO" id="GO:0005975">
    <property type="term" value="P:carbohydrate metabolic process"/>
    <property type="evidence" value="ECO:0007669"/>
    <property type="project" value="InterPro"/>
</dbReference>
<comment type="similarity">
    <text evidence="1 2">Belongs to the glycosyl hydrolase 1 family.</text>
</comment>
<dbReference type="AlphaFoldDB" id="A0A6J5U8D3"/>
<dbReference type="GO" id="GO:0008422">
    <property type="term" value="F:beta-glucosidase activity"/>
    <property type="evidence" value="ECO:0007669"/>
    <property type="project" value="TreeGrafter"/>
</dbReference>
<evidence type="ECO:0000313" key="4">
    <source>
        <dbReference type="Proteomes" id="UP000507222"/>
    </source>
</evidence>
<reference evidence="3 4" key="1">
    <citation type="submission" date="2020-05" db="EMBL/GenBank/DDBJ databases">
        <authorList>
            <person name="Campoy J."/>
            <person name="Schneeberger K."/>
            <person name="Spophaly S."/>
        </authorList>
    </citation>
    <scope>NUCLEOTIDE SEQUENCE [LARGE SCALE GENOMIC DNA]</scope>
    <source>
        <strain evidence="3">PruArmRojPasFocal</strain>
    </source>
</reference>
<dbReference type="PRINTS" id="PR00131">
    <property type="entry name" value="GLHYDRLASE1"/>
</dbReference>
<evidence type="ECO:0000313" key="3">
    <source>
        <dbReference type="EMBL" id="CAB4270598.1"/>
    </source>
</evidence>
<evidence type="ECO:0000256" key="2">
    <source>
        <dbReference type="RuleBase" id="RU003690"/>
    </source>
</evidence>
<name>A0A6J5U8D3_PRUAR</name>